<reference evidence="2" key="1">
    <citation type="submission" date="2021-02" db="EMBL/GenBank/DDBJ databases">
        <authorList>
            <person name="Nowell W R."/>
        </authorList>
    </citation>
    <scope>NUCLEOTIDE SEQUENCE</scope>
</reference>
<gene>
    <name evidence="1" type="ORF">BYL167_LOCUS47528</name>
    <name evidence="2" type="ORF">GIL414_LOCUS57949</name>
</gene>
<evidence type="ECO:0000313" key="2">
    <source>
        <dbReference type="EMBL" id="CAF5012219.1"/>
    </source>
</evidence>
<protein>
    <submittedName>
        <fullName evidence="2">Uncharacterized protein</fullName>
    </submittedName>
</protein>
<sequence>MHNVEHIPPCIDISKVPKYTEKPARATGNDVFHSRPSMTDWFETIKLNYGIDN</sequence>
<dbReference type="AlphaFoldDB" id="A0A8S3DG75"/>
<dbReference type="EMBL" id="CAJOBH010136920">
    <property type="protein sequence ID" value="CAF4786311.1"/>
    <property type="molecule type" value="Genomic_DNA"/>
</dbReference>
<dbReference type="Proteomes" id="UP000681720">
    <property type="component" value="Unassembled WGS sequence"/>
</dbReference>
<evidence type="ECO:0000313" key="3">
    <source>
        <dbReference type="Proteomes" id="UP000681720"/>
    </source>
</evidence>
<comment type="caution">
    <text evidence="2">The sequence shown here is derived from an EMBL/GenBank/DDBJ whole genome shotgun (WGS) entry which is preliminary data.</text>
</comment>
<organism evidence="2 3">
    <name type="scientific">Rotaria magnacalcarata</name>
    <dbReference type="NCBI Taxonomy" id="392030"/>
    <lineage>
        <taxon>Eukaryota</taxon>
        <taxon>Metazoa</taxon>
        <taxon>Spiralia</taxon>
        <taxon>Gnathifera</taxon>
        <taxon>Rotifera</taxon>
        <taxon>Eurotatoria</taxon>
        <taxon>Bdelloidea</taxon>
        <taxon>Philodinida</taxon>
        <taxon>Philodinidae</taxon>
        <taxon>Rotaria</taxon>
    </lineage>
</organism>
<evidence type="ECO:0000313" key="1">
    <source>
        <dbReference type="EMBL" id="CAF4786311.1"/>
    </source>
</evidence>
<name>A0A8S3DG75_9BILA</name>
<accession>A0A8S3DG75</accession>
<dbReference type="Proteomes" id="UP000681967">
    <property type="component" value="Unassembled WGS sequence"/>
</dbReference>
<dbReference type="EMBL" id="CAJOBJ010211460">
    <property type="protein sequence ID" value="CAF5012219.1"/>
    <property type="molecule type" value="Genomic_DNA"/>
</dbReference>
<feature type="non-terminal residue" evidence="2">
    <location>
        <position position="53"/>
    </location>
</feature>
<proteinExistence type="predicted"/>